<protein>
    <submittedName>
        <fullName evidence="1">Uncharacterized protein</fullName>
    </submittedName>
</protein>
<dbReference type="Proteomes" id="UP000295070">
    <property type="component" value="Chromosome 16"/>
</dbReference>
<comment type="caution">
    <text evidence="1">The sequence shown here is derived from an EMBL/GenBank/DDBJ whole genome shotgun (WGS) entry which is preliminary data.</text>
</comment>
<evidence type="ECO:0000313" key="2">
    <source>
        <dbReference type="Proteomes" id="UP000295070"/>
    </source>
</evidence>
<dbReference type="STRING" id="8167.A0A484CK74"/>
<evidence type="ECO:0000313" key="1">
    <source>
        <dbReference type="EMBL" id="TDH02383.1"/>
    </source>
</evidence>
<sequence>MEGGVRSTLYKGLVGDPLDISLLLIGDMYKDFSIREKPLAATMGISDEKTLVETAFGLAQRGSVLS</sequence>
<keyword evidence="2" id="KW-1185">Reference proteome</keyword>
<accession>A0A484CK74</accession>
<organism evidence="1 2">
    <name type="scientific">Perca flavescens</name>
    <name type="common">American yellow perch</name>
    <name type="synonym">Morone flavescens</name>
    <dbReference type="NCBI Taxonomy" id="8167"/>
    <lineage>
        <taxon>Eukaryota</taxon>
        <taxon>Metazoa</taxon>
        <taxon>Chordata</taxon>
        <taxon>Craniata</taxon>
        <taxon>Vertebrata</taxon>
        <taxon>Euteleostomi</taxon>
        <taxon>Actinopterygii</taxon>
        <taxon>Neopterygii</taxon>
        <taxon>Teleostei</taxon>
        <taxon>Neoteleostei</taxon>
        <taxon>Acanthomorphata</taxon>
        <taxon>Eupercaria</taxon>
        <taxon>Perciformes</taxon>
        <taxon>Percoidei</taxon>
        <taxon>Percidae</taxon>
        <taxon>Percinae</taxon>
        <taxon>Perca</taxon>
    </lineage>
</organism>
<name>A0A484CK74_PERFV</name>
<gene>
    <name evidence="1" type="ORF">EPR50_G00172220</name>
</gene>
<reference evidence="1 2" key="1">
    <citation type="submission" date="2019-01" db="EMBL/GenBank/DDBJ databases">
        <title>A chromosome-scale genome assembly of the yellow perch, Perca flavescens.</title>
        <authorList>
            <person name="Feron R."/>
            <person name="Morvezen R."/>
            <person name="Bestin A."/>
            <person name="Haffray P."/>
            <person name="Klopp C."/>
            <person name="Zahm M."/>
            <person name="Cabau C."/>
            <person name="Roques C."/>
            <person name="Donnadieu C."/>
            <person name="Bouchez O."/>
            <person name="Christie M."/>
            <person name="Larson W."/>
            <person name="Guiguen Y."/>
        </authorList>
    </citation>
    <scope>NUCLEOTIDE SEQUENCE [LARGE SCALE GENOMIC DNA]</scope>
    <source>
        <strain evidence="1">YP-PL-M2</strain>
        <tissue evidence="1">Blood</tissue>
    </source>
</reference>
<proteinExistence type="predicted"/>
<dbReference type="AlphaFoldDB" id="A0A484CK74"/>
<dbReference type="EMBL" id="SCKG01000016">
    <property type="protein sequence ID" value="TDH02383.1"/>
    <property type="molecule type" value="Genomic_DNA"/>
</dbReference>